<dbReference type="InterPro" id="IPR027995">
    <property type="entry name" value="Galactosyl_T_N"/>
</dbReference>
<proteinExistence type="inferred from homology"/>
<evidence type="ECO:0000256" key="2">
    <source>
        <dbReference type="ARBA" id="ARBA00004922"/>
    </source>
</evidence>
<dbReference type="InterPro" id="IPR027791">
    <property type="entry name" value="Galactosyl_T_C"/>
</dbReference>
<evidence type="ECO:0000256" key="5">
    <source>
        <dbReference type="ARBA" id="ARBA00022679"/>
    </source>
</evidence>
<evidence type="ECO:0000256" key="3">
    <source>
        <dbReference type="ARBA" id="ARBA00005735"/>
    </source>
</evidence>
<reference evidence="13" key="1">
    <citation type="submission" date="2022-11" db="EMBL/GenBank/DDBJ databases">
        <title>Centuries of genome instability and evolution in soft-shell clam transmissible cancer (bioRxiv).</title>
        <authorList>
            <person name="Hart S.F.M."/>
            <person name="Yonemitsu M.A."/>
            <person name="Giersch R.M."/>
            <person name="Beal B.F."/>
            <person name="Arriagada G."/>
            <person name="Davis B.W."/>
            <person name="Ostrander E.A."/>
            <person name="Goff S.P."/>
            <person name="Metzger M.J."/>
        </authorList>
    </citation>
    <scope>NUCLEOTIDE SEQUENCE</scope>
    <source>
        <strain evidence="13">MELC-2E11</strain>
        <tissue evidence="13">Siphon/mantle</tissue>
    </source>
</reference>
<comment type="similarity">
    <text evidence="3">Belongs to the glycosyltransferase 7 family.</text>
</comment>
<dbReference type="PANTHER" id="PTHR19300:SF57">
    <property type="entry name" value="BETA-1,4-N-ACETYLGALACTOSAMINYLTRANSFERASE"/>
    <property type="match status" value="1"/>
</dbReference>
<dbReference type="Gene3D" id="3.90.550.10">
    <property type="entry name" value="Spore Coat Polysaccharide Biosynthesis Protein SpsA, Chain A"/>
    <property type="match status" value="1"/>
</dbReference>
<evidence type="ECO:0000259" key="12">
    <source>
        <dbReference type="Pfam" id="PF13733"/>
    </source>
</evidence>
<keyword evidence="6" id="KW-0812">Transmembrane</keyword>
<dbReference type="InterPro" id="IPR029044">
    <property type="entry name" value="Nucleotide-diphossugar_trans"/>
</dbReference>
<evidence type="ECO:0000256" key="1">
    <source>
        <dbReference type="ARBA" id="ARBA00004606"/>
    </source>
</evidence>
<evidence type="ECO:0000313" key="13">
    <source>
        <dbReference type="EMBL" id="WAR07212.1"/>
    </source>
</evidence>
<dbReference type="Pfam" id="PF02709">
    <property type="entry name" value="Glyco_transf_7C"/>
    <property type="match status" value="1"/>
</dbReference>
<evidence type="ECO:0000256" key="9">
    <source>
        <dbReference type="ARBA" id="ARBA00023136"/>
    </source>
</evidence>
<protein>
    <submittedName>
        <fullName evidence="13">B4GT2-like protein</fullName>
    </submittedName>
</protein>
<keyword evidence="14" id="KW-1185">Reference proteome</keyword>
<accession>A0ABY7EEI4</accession>
<keyword evidence="10" id="KW-0325">Glycoprotein</keyword>
<dbReference type="PANTHER" id="PTHR19300">
    <property type="entry name" value="BETA-1,4-GALACTOSYLTRANSFERASE"/>
    <property type="match status" value="1"/>
</dbReference>
<keyword evidence="4" id="KW-0328">Glycosyltransferase</keyword>
<comment type="pathway">
    <text evidence="2">Protein modification; protein glycosylation.</text>
</comment>
<evidence type="ECO:0000256" key="8">
    <source>
        <dbReference type="ARBA" id="ARBA00022989"/>
    </source>
</evidence>
<evidence type="ECO:0000256" key="10">
    <source>
        <dbReference type="ARBA" id="ARBA00023180"/>
    </source>
</evidence>
<feature type="domain" description="Galactosyltransferase C-terminal" evidence="11">
    <location>
        <begin position="122"/>
        <end position="191"/>
    </location>
</feature>
<sequence length="262" mass="30422">SEGRLEPSLSQDNLDFPFISNGTWKPASCNPVQHVAVIIPFRNREEHLHILLQSIVPILVKQKVHFHIFVAEQYGNQTFNKGRVMNAAFLEVSKMSDCDCYIFHDVDMIPEDDRIIYLCDDSPKHMLPYQYLVGGAIAFPKADFIALNGYSNLYWGWGAEDDDMSKRIMLNDAVITRQDKQLARYRMIKHKPSEKDVEGRKYRFLSRTKDIHQEDGLNSIQYNLISVQWTQYYTHLMINVGPAPSNTDSIDDIIRMVSWKNY</sequence>
<dbReference type="Pfam" id="PF13733">
    <property type="entry name" value="Glyco_transf_7N"/>
    <property type="match status" value="1"/>
</dbReference>
<dbReference type="PRINTS" id="PR02050">
    <property type="entry name" value="B14GALTRFASE"/>
</dbReference>
<feature type="non-terminal residue" evidence="13">
    <location>
        <position position="1"/>
    </location>
</feature>
<evidence type="ECO:0000256" key="6">
    <source>
        <dbReference type="ARBA" id="ARBA00022692"/>
    </source>
</evidence>
<dbReference type="Proteomes" id="UP001164746">
    <property type="component" value="Chromosome 6"/>
</dbReference>
<dbReference type="InterPro" id="IPR003859">
    <property type="entry name" value="Galactosyl_T"/>
</dbReference>
<evidence type="ECO:0000256" key="7">
    <source>
        <dbReference type="ARBA" id="ARBA00022968"/>
    </source>
</evidence>
<dbReference type="SUPFAM" id="SSF53448">
    <property type="entry name" value="Nucleotide-diphospho-sugar transferases"/>
    <property type="match status" value="1"/>
</dbReference>
<keyword evidence="9" id="KW-0472">Membrane</keyword>
<dbReference type="EMBL" id="CP111017">
    <property type="protein sequence ID" value="WAR07212.1"/>
    <property type="molecule type" value="Genomic_DNA"/>
</dbReference>
<name>A0ABY7EEI4_MYAAR</name>
<evidence type="ECO:0000313" key="14">
    <source>
        <dbReference type="Proteomes" id="UP001164746"/>
    </source>
</evidence>
<gene>
    <name evidence="13" type="ORF">MAR_017170</name>
</gene>
<keyword evidence="5" id="KW-0808">Transferase</keyword>
<keyword evidence="8" id="KW-1133">Transmembrane helix</keyword>
<keyword evidence="7" id="KW-0735">Signal-anchor</keyword>
<evidence type="ECO:0000259" key="11">
    <source>
        <dbReference type="Pfam" id="PF02709"/>
    </source>
</evidence>
<organism evidence="13 14">
    <name type="scientific">Mya arenaria</name>
    <name type="common">Soft-shell clam</name>
    <dbReference type="NCBI Taxonomy" id="6604"/>
    <lineage>
        <taxon>Eukaryota</taxon>
        <taxon>Metazoa</taxon>
        <taxon>Spiralia</taxon>
        <taxon>Lophotrochozoa</taxon>
        <taxon>Mollusca</taxon>
        <taxon>Bivalvia</taxon>
        <taxon>Autobranchia</taxon>
        <taxon>Heteroconchia</taxon>
        <taxon>Euheterodonta</taxon>
        <taxon>Imparidentia</taxon>
        <taxon>Neoheterodontei</taxon>
        <taxon>Myida</taxon>
        <taxon>Myoidea</taxon>
        <taxon>Myidae</taxon>
        <taxon>Mya</taxon>
    </lineage>
</organism>
<feature type="domain" description="Galactosyltransferase N-terminal" evidence="12">
    <location>
        <begin position="20"/>
        <end position="120"/>
    </location>
</feature>
<comment type="subcellular location">
    <subcellularLocation>
        <location evidence="1">Membrane</location>
        <topology evidence="1">Single-pass type II membrane protein</topology>
    </subcellularLocation>
</comment>
<evidence type="ECO:0000256" key="4">
    <source>
        <dbReference type="ARBA" id="ARBA00022676"/>
    </source>
</evidence>